<feature type="compositionally biased region" description="Low complexity" evidence="1">
    <location>
        <begin position="118"/>
        <end position="135"/>
    </location>
</feature>
<dbReference type="InterPro" id="IPR035914">
    <property type="entry name" value="Sperma_CUB_dom_sf"/>
</dbReference>
<dbReference type="Gene3D" id="2.60.120.290">
    <property type="entry name" value="Spermadhesin, CUB domain"/>
    <property type="match status" value="1"/>
</dbReference>
<proteinExistence type="predicted"/>
<dbReference type="Proteomes" id="UP001163046">
    <property type="component" value="Unassembled WGS sequence"/>
</dbReference>
<keyword evidence="2" id="KW-1133">Transmembrane helix</keyword>
<evidence type="ECO:0000256" key="2">
    <source>
        <dbReference type="SAM" id="Phobius"/>
    </source>
</evidence>
<keyword evidence="2" id="KW-0472">Membrane</keyword>
<name>A0A9X0DAS1_9CNID</name>
<feature type="compositionally biased region" description="Basic residues" evidence="1">
    <location>
        <begin position="148"/>
        <end position="164"/>
    </location>
</feature>
<gene>
    <name evidence="3" type="ORF">OS493_008358</name>
</gene>
<dbReference type="AlphaFoldDB" id="A0A9X0DAS1"/>
<protein>
    <submittedName>
        <fullName evidence="3">Uncharacterized protein</fullName>
    </submittedName>
</protein>
<dbReference type="EMBL" id="MU825399">
    <property type="protein sequence ID" value="KAJ7393060.1"/>
    <property type="molecule type" value="Genomic_DNA"/>
</dbReference>
<evidence type="ECO:0000313" key="3">
    <source>
        <dbReference type="EMBL" id="KAJ7393060.1"/>
    </source>
</evidence>
<reference evidence="3" key="1">
    <citation type="submission" date="2023-01" db="EMBL/GenBank/DDBJ databases">
        <title>Genome assembly of the deep-sea coral Lophelia pertusa.</title>
        <authorList>
            <person name="Herrera S."/>
            <person name="Cordes E."/>
        </authorList>
    </citation>
    <scope>NUCLEOTIDE SEQUENCE</scope>
    <source>
        <strain evidence="3">USNM1676648</strain>
        <tissue evidence="3">Polyp</tissue>
    </source>
</reference>
<dbReference type="SUPFAM" id="SSF49854">
    <property type="entry name" value="Spermadhesin, CUB domain"/>
    <property type="match status" value="1"/>
</dbReference>
<keyword evidence="2" id="KW-0812">Transmembrane</keyword>
<feature type="region of interest" description="Disordered" evidence="1">
    <location>
        <begin position="110"/>
        <end position="164"/>
    </location>
</feature>
<sequence length="278" mass="31402">MNGDSIIIRDGNDSSAPKIVIIKDDKYKEAIVSTGNNMYLFYKHNGHWRNGTRRGFTASYRTETDAEPVAVVQRKTLGKAEITFLGVFVFAVLVIAVLLFIVFTKLRRHHKHLPPPSSGSSSTSESTLRSTGTSSPLDDEAEPLKSFHNQKTKGDRRRSSHRKRTRRTEFLCDADHVPRCTCGEISELDSASGSNSASDFSPVKVNNSVERVLVRSDVECDCPECLRYERYSVKGCPEFRAPEKKYYGDWMLTEMPAVETTTFHTDQRIYRDSCKGFV</sequence>
<keyword evidence="4" id="KW-1185">Reference proteome</keyword>
<feature type="transmembrane region" description="Helical" evidence="2">
    <location>
        <begin position="82"/>
        <end position="103"/>
    </location>
</feature>
<evidence type="ECO:0000313" key="4">
    <source>
        <dbReference type="Proteomes" id="UP001163046"/>
    </source>
</evidence>
<accession>A0A9X0DAS1</accession>
<evidence type="ECO:0000256" key="1">
    <source>
        <dbReference type="SAM" id="MobiDB-lite"/>
    </source>
</evidence>
<comment type="caution">
    <text evidence="3">The sequence shown here is derived from an EMBL/GenBank/DDBJ whole genome shotgun (WGS) entry which is preliminary data.</text>
</comment>
<organism evidence="3 4">
    <name type="scientific">Desmophyllum pertusum</name>
    <dbReference type="NCBI Taxonomy" id="174260"/>
    <lineage>
        <taxon>Eukaryota</taxon>
        <taxon>Metazoa</taxon>
        <taxon>Cnidaria</taxon>
        <taxon>Anthozoa</taxon>
        <taxon>Hexacorallia</taxon>
        <taxon>Scleractinia</taxon>
        <taxon>Caryophylliina</taxon>
        <taxon>Caryophylliidae</taxon>
        <taxon>Desmophyllum</taxon>
    </lineage>
</organism>